<dbReference type="EMBL" id="CP013067">
    <property type="protein sequence ID" value="ALP40383.1"/>
    <property type="molecule type" value="Genomic_DNA"/>
</dbReference>
<protein>
    <submittedName>
        <fullName evidence="1">Uncharacterized protein</fullName>
    </submittedName>
</protein>
<evidence type="ECO:0000313" key="2">
    <source>
        <dbReference type="Proteomes" id="UP000058114"/>
    </source>
</evidence>
<organism evidence="1 2">
    <name type="scientific">Aeromonas schubertii</name>
    <dbReference type="NCBI Taxonomy" id="652"/>
    <lineage>
        <taxon>Bacteria</taxon>
        <taxon>Pseudomonadati</taxon>
        <taxon>Pseudomonadota</taxon>
        <taxon>Gammaproteobacteria</taxon>
        <taxon>Aeromonadales</taxon>
        <taxon>Aeromonadaceae</taxon>
        <taxon>Aeromonas</taxon>
    </lineage>
</organism>
<dbReference type="PATRIC" id="fig|652.5.peg.2046"/>
<name>A0A0S2SFE9_9GAMM</name>
<dbReference type="KEGG" id="asr:WL1483_964"/>
<dbReference type="AlphaFoldDB" id="A0A0S2SFE9"/>
<accession>A0A0S2SFE9</accession>
<proteinExistence type="predicted"/>
<sequence>MARKDASLALRKARSINGQLELNQSDVVRLVG</sequence>
<reference evidence="1 2" key="2">
    <citation type="journal article" date="2016" name="Genome Announc.">
        <title>Complete Genome Sequence of the Highly Virulent Aeromonas schubertii Strain WL1483, Isolated from Diseased Snakehead Fish (Channa argus) in China.</title>
        <authorList>
            <person name="Liu L."/>
            <person name="Li N."/>
            <person name="Zhang D."/>
            <person name="Fu X."/>
            <person name="Shi C."/>
            <person name="Lin Q."/>
            <person name="Hao G."/>
        </authorList>
    </citation>
    <scope>NUCLEOTIDE SEQUENCE [LARGE SCALE GENOMIC DNA]</scope>
    <source>
        <strain evidence="1 2">WL1483</strain>
    </source>
</reference>
<gene>
    <name evidence="1" type="ORF">WL1483_964</name>
</gene>
<evidence type="ECO:0000313" key="1">
    <source>
        <dbReference type="EMBL" id="ALP40383.1"/>
    </source>
</evidence>
<dbReference type="Proteomes" id="UP000058114">
    <property type="component" value="Chromosome"/>
</dbReference>
<reference evidence="2" key="1">
    <citation type="submission" date="2015-10" db="EMBL/GenBank/DDBJ databases">
        <title>Complete Genome Sequence of Aeromonas schubertii strain WL1483.</title>
        <authorList>
            <person name="Liu L."/>
        </authorList>
    </citation>
    <scope>NUCLEOTIDE SEQUENCE [LARGE SCALE GENOMIC DNA]</scope>
    <source>
        <strain evidence="2">WL1483</strain>
    </source>
</reference>